<dbReference type="GO" id="GO:0005737">
    <property type="term" value="C:cytoplasm"/>
    <property type="evidence" value="ECO:0000318"/>
    <property type="project" value="GO_Central"/>
</dbReference>
<evidence type="ECO:0000313" key="9">
    <source>
        <dbReference type="EnsemblMetazoa" id="PPA06301.1"/>
    </source>
</evidence>
<reference evidence="10" key="1">
    <citation type="journal article" date="2008" name="Nat. Genet.">
        <title>The Pristionchus pacificus genome provides a unique perspective on nematode lifestyle and parasitism.</title>
        <authorList>
            <person name="Dieterich C."/>
            <person name="Clifton S.W."/>
            <person name="Schuster L.N."/>
            <person name="Chinwalla A."/>
            <person name="Delehaunty K."/>
            <person name="Dinkelacker I."/>
            <person name="Fulton L."/>
            <person name="Fulton R."/>
            <person name="Godfrey J."/>
            <person name="Minx P."/>
            <person name="Mitreva M."/>
            <person name="Roeseler W."/>
            <person name="Tian H."/>
            <person name="Witte H."/>
            <person name="Yang S.P."/>
            <person name="Wilson R.K."/>
            <person name="Sommer R.J."/>
        </authorList>
    </citation>
    <scope>NUCLEOTIDE SEQUENCE [LARGE SCALE GENOMIC DNA]</scope>
    <source>
        <strain evidence="10">PS312</strain>
    </source>
</reference>
<reference evidence="9" key="2">
    <citation type="submission" date="2022-06" db="UniProtKB">
        <authorList>
            <consortium name="EnsemblMetazoa"/>
        </authorList>
    </citation>
    <scope>IDENTIFICATION</scope>
    <source>
        <strain evidence="9">PS312</strain>
    </source>
</reference>
<dbReference type="Proteomes" id="UP000005239">
    <property type="component" value="Unassembled WGS sequence"/>
</dbReference>
<evidence type="ECO:0000256" key="8">
    <source>
        <dbReference type="RuleBase" id="RU366017"/>
    </source>
</evidence>
<sequence length="502" mass="58349">MRIGLSSTVPLGMRFDSSSTRTASSVVCRSVLKEYEIKLRPILKYWNGKEYVDIQERKVDPIMRLFVDCRIEAHIGVVRLKENVDAEGSLLLTTDSSSQIHRVHVWDVRPPRNFNASTFKYPLKLGVCLQPIFLHSDWTLVVQFFEFWLASGATKFYIYLHSATRQVRAMLDFYQRKLGPDLEIIEWSDLPVAQMDRGDFYRDPNTRLFQVGLYAAINDCLLRSRFHVKFLSMLDLDETLQVSSGKYIVHELESLSIQHPNMGTASLQWIYAEQELQNENNEARYPHELRFNTLGKIRKPSKDNVHTVYANFRKLIQRPERVVLTDIHSTLVNELLEEDERPPESGEMTGVSRAVSEHDLRTSKYRYEEVRVPSDRLSVIHLRRFNPAFQGSKRSYSIPKREFRPFEGTSRAMNANFVARISNDIIRDYNTGDWQVALANTMRTLEECRYFPFNYKQTIGKGACQAVANCEPLISDLHVFTKAEPIWKDVAHRGKLIEYVKH</sequence>
<dbReference type="InterPro" id="IPR008166">
    <property type="entry name" value="Glyco_transf_92"/>
</dbReference>
<evidence type="ECO:0000256" key="3">
    <source>
        <dbReference type="ARBA" id="ARBA00022676"/>
    </source>
</evidence>
<dbReference type="OrthoDB" id="2526284at2759"/>
<comment type="similarity">
    <text evidence="2 8">Belongs to the glycosyltransferase 92 family.</text>
</comment>
<comment type="subcellular location">
    <subcellularLocation>
        <location evidence="1">Membrane</location>
        <topology evidence="1">Single-pass membrane protein</topology>
    </subcellularLocation>
</comment>
<evidence type="ECO:0000256" key="7">
    <source>
        <dbReference type="ARBA" id="ARBA00023136"/>
    </source>
</evidence>
<accession>A0A2A6CHA3</accession>
<evidence type="ECO:0000256" key="2">
    <source>
        <dbReference type="ARBA" id="ARBA00007647"/>
    </source>
</evidence>
<accession>A0A8R1U6V0</accession>
<evidence type="ECO:0000256" key="6">
    <source>
        <dbReference type="ARBA" id="ARBA00022989"/>
    </source>
</evidence>
<dbReference type="EnsemblMetazoa" id="PPA06301.1">
    <property type="protein sequence ID" value="PPA06301.1"/>
    <property type="gene ID" value="WBGene00095855"/>
</dbReference>
<keyword evidence="3 8" id="KW-0328">Glycosyltransferase</keyword>
<gene>
    <name evidence="9" type="primary">WBGene00095855</name>
</gene>
<dbReference type="AlphaFoldDB" id="A0A2A6CHA3"/>
<proteinExistence type="inferred from homology"/>
<dbReference type="Pfam" id="PF01697">
    <property type="entry name" value="Glyco_transf_92"/>
    <property type="match status" value="1"/>
</dbReference>
<dbReference type="PANTHER" id="PTHR21461:SF80">
    <property type="entry name" value="GLYCOSYLTRANSFERASE FAMILY 92 PROTEIN"/>
    <property type="match status" value="1"/>
</dbReference>
<evidence type="ECO:0000256" key="1">
    <source>
        <dbReference type="ARBA" id="ARBA00004167"/>
    </source>
</evidence>
<name>A0A2A6CHA3_PRIPA</name>
<organism evidence="9 10">
    <name type="scientific">Pristionchus pacificus</name>
    <name type="common">Parasitic nematode worm</name>
    <dbReference type="NCBI Taxonomy" id="54126"/>
    <lineage>
        <taxon>Eukaryota</taxon>
        <taxon>Metazoa</taxon>
        <taxon>Ecdysozoa</taxon>
        <taxon>Nematoda</taxon>
        <taxon>Chromadorea</taxon>
        <taxon>Rhabditida</taxon>
        <taxon>Rhabditina</taxon>
        <taxon>Diplogasteromorpha</taxon>
        <taxon>Diplogasteroidea</taxon>
        <taxon>Neodiplogasteridae</taxon>
        <taxon>Pristionchus</taxon>
    </lineage>
</organism>
<evidence type="ECO:0000256" key="5">
    <source>
        <dbReference type="ARBA" id="ARBA00022692"/>
    </source>
</evidence>
<dbReference type="GO" id="GO:0016757">
    <property type="term" value="F:glycosyltransferase activity"/>
    <property type="evidence" value="ECO:0000318"/>
    <property type="project" value="GO_Central"/>
</dbReference>
<evidence type="ECO:0000256" key="4">
    <source>
        <dbReference type="ARBA" id="ARBA00022679"/>
    </source>
</evidence>
<dbReference type="GO" id="GO:0016020">
    <property type="term" value="C:membrane"/>
    <property type="evidence" value="ECO:0007669"/>
    <property type="project" value="UniProtKB-SubCell"/>
</dbReference>
<dbReference type="PANTHER" id="PTHR21461">
    <property type="entry name" value="GLYCOSYLTRANSFERASE FAMILY 92 PROTEIN"/>
    <property type="match status" value="1"/>
</dbReference>
<keyword evidence="10" id="KW-1185">Reference proteome</keyword>
<keyword evidence="6" id="KW-1133">Transmembrane helix</keyword>
<protein>
    <recommendedName>
        <fullName evidence="8">Glycosyltransferase family 92 protein</fullName>
        <ecNumber evidence="8">2.4.1.-</ecNumber>
    </recommendedName>
</protein>
<keyword evidence="4 8" id="KW-0808">Transferase</keyword>
<keyword evidence="5" id="KW-0812">Transmembrane</keyword>
<evidence type="ECO:0000313" key="10">
    <source>
        <dbReference type="Proteomes" id="UP000005239"/>
    </source>
</evidence>
<dbReference type="EC" id="2.4.1.-" evidence="8"/>
<keyword evidence="7" id="KW-0472">Membrane</keyword>